<keyword evidence="4 6" id="KW-1133">Transmembrane helix</keyword>
<feature type="domain" description="Cardiolipin synthase N-terminal" evidence="7">
    <location>
        <begin position="21"/>
        <end position="64"/>
    </location>
</feature>
<keyword evidence="3 6" id="KW-0812">Transmembrane</keyword>
<keyword evidence="5 6" id="KW-0472">Membrane</keyword>
<name>A5N054_CLOK5</name>
<organism evidence="8 9">
    <name type="scientific">Clostridium kluyveri (strain ATCC 8527 / DSM 555 / NBRC 12016 / NCIMB 10680 / K1)</name>
    <dbReference type="NCBI Taxonomy" id="431943"/>
    <lineage>
        <taxon>Bacteria</taxon>
        <taxon>Bacillati</taxon>
        <taxon>Bacillota</taxon>
        <taxon>Clostridia</taxon>
        <taxon>Eubacteriales</taxon>
        <taxon>Clostridiaceae</taxon>
        <taxon>Clostridium</taxon>
    </lineage>
</organism>
<keyword evidence="9" id="KW-1185">Reference proteome</keyword>
<protein>
    <recommendedName>
        <fullName evidence="7">Cardiolipin synthase N-terminal domain-containing protein</fullName>
    </recommendedName>
</protein>
<dbReference type="STRING" id="431943.CKL_2488"/>
<sequence length="67" mass="7729">MIDTFSKYLPVLLPLIMLQLILMITALVHILRHSTVRRGNKPLWIITIVCVNIIGPILYFLVGRDEE</sequence>
<evidence type="ECO:0000256" key="3">
    <source>
        <dbReference type="ARBA" id="ARBA00022692"/>
    </source>
</evidence>
<gene>
    <name evidence="8" type="ordered locus">CKL_2488</name>
</gene>
<dbReference type="HOGENOM" id="CLU_176001_3_0_9"/>
<keyword evidence="2" id="KW-1003">Cell membrane</keyword>
<dbReference type="Proteomes" id="UP000002411">
    <property type="component" value="Chromosome"/>
</dbReference>
<evidence type="ECO:0000313" key="9">
    <source>
        <dbReference type="Proteomes" id="UP000002411"/>
    </source>
</evidence>
<evidence type="ECO:0000256" key="5">
    <source>
        <dbReference type="ARBA" id="ARBA00023136"/>
    </source>
</evidence>
<evidence type="ECO:0000313" key="8">
    <source>
        <dbReference type="EMBL" id="EDK34500.1"/>
    </source>
</evidence>
<reference evidence="8 9" key="1">
    <citation type="journal article" date="2008" name="Proc. Natl. Acad. Sci. U.S.A.">
        <title>The genome of Clostridium kluyveri, a strict anaerobe with unique metabolic features.</title>
        <authorList>
            <person name="Seedorf H."/>
            <person name="Fricke W.F."/>
            <person name="Veith B."/>
            <person name="Brueggemann H."/>
            <person name="Liesegang H."/>
            <person name="Strittmatter A."/>
            <person name="Miethke M."/>
            <person name="Buckel W."/>
            <person name="Hinderberger J."/>
            <person name="Li F."/>
            <person name="Hagemeier C."/>
            <person name="Thauer R.K."/>
            <person name="Gottschalk G."/>
        </authorList>
    </citation>
    <scope>NUCLEOTIDE SEQUENCE [LARGE SCALE GENOMIC DNA]</scope>
    <source>
        <strain evidence="9">ATCC 8527 / DSM 555 / NCIMB 10680</strain>
    </source>
</reference>
<comment type="subcellular location">
    <subcellularLocation>
        <location evidence="1">Cell membrane</location>
        <topology evidence="1">Multi-pass membrane protein</topology>
    </subcellularLocation>
</comment>
<dbReference type="eggNOG" id="ENOG5032YAF">
    <property type="taxonomic scope" value="Bacteria"/>
</dbReference>
<dbReference type="AlphaFoldDB" id="A5N054"/>
<dbReference type="KEGG" id="ckl:CKL_2488"/>
<dbReference type="GO" id="GO:0005886">
    <property type="term" value="C:plasma membrane"/>
    <property type="evidence" value="ECO:0007669"/>
    <property type="project" value="UniProtKB-SubCell"/>
</dbReference>
<accession>A5N054</accession>
<evidence type="ECO:0000256" key="1">
    <source>
        <dbReference type="ARBA" id="ARBA00004651"/>
    </source>
</evidence>
<dbReference type="InterPro" id="IPR027379">
    <property type="entry name" value="CLS_N"/>
</dbReference>
<evidence type="ECO:0000259" key="7">
    <source>
        <dbReference type="Pfam" id="PF13396"/>
    </source>
</evidence>
<evidence type="ECO:0000256" key="4">
    <source>
        <dbReference type="ARBA" id="ARBA00022989"/>
    </source>
</evidence>
<dbReference type="RefSeq" id="WP_012102834.1">
    <property type="nucleotide sequence ID" value="NC_009706.1"/>
</dbReference>
<evidence type="ECO:0000256" key="6">
    <source>
        <dbReference type="SAM" id="Phobius"/>
    </source>
</evidence>
<evidence type="ECO:0000256" key="2">
    <source>
        <dbReference type="ARBA" id="ARBA00022475"/>
    </source>
</evidence>
<dbReference type="EMBL" id="CP000673">
    <property type="protein sequence ID" value="EDK34500.1"/>
    <property type="molecule type" value="Genomic_DNA"/>
</dbReference>
<feature type="transmembrane region" description="Helical" evidence="6">
    <location>
        <begin position="12"/>
        <end position="31"/>
    </location>
</feature>
<dbReference type="Pfam" id="PF13396">
    <property type="entry name" value="PLDc_N"/>
    <property type="match status" value="1"/>
</dbReference>
<feature type="transmembrane region" description="Helical" evidence="6">
    <location>
        <begin position="43"/>
        <end position="62"/>
    </location>
</feature>
<proteinExistence type="predicted"/>